<dbReference type="Gramene" id="ERN12798">
    <property type="protein sequence ID" value="ERN12798"/>
    <property type="gene ID" value="AMTR_s00043p00224600"/>
</dbReference>
<keyword evidence="3" id="KW-1185">Reference proteome</keyword>
<dbReference type="EMBL" id="KI392605">
    <property type="protein sequence ID" value="ERN12798.1"/>
    <property type="molecule type" value="Genomic_DNA"/>
</dbReference>
<feature type="region of interest" description="Disordered" evidence="1">
    <location>
        <begin position="1"/>
        <end position="27"/>
    </location>
</feature>
<name>W1PX65_AMBTC</name>
<reference evidence="3" key="1">
    <citation type="journal article" date="2013" name="Science">
        <title>The Amborella genome and the evolution of flowering plants.</title>
        <authorList>
            <consortium name="Amborella Genome Project"/>
        </authorList>
    </citation>
    <scope>NUCLEOTIDE SEQUENCE [LARGE SCALE GENOMIC DNA]</scope>
</reference>
<evidence type="ECO:0000313" key="2">
    <source>
        <dbReference type="EMBL" id="ERN12798.1"/>
    </source>
</evidence>
<organism evidence="2 3">
    <name type="scientific">Amborella trichopoda</name>
    <dbReference type="NCBI Taxonomy" id="13333"/>
    <lineage>
        <taxon>Eukaryota</taxon>
        <taxon>Viridiplantae</taxon>
        <taxon>Streptophyta</taxon>
        <taxon>Embryophyta</taxon>
        <taxon>Tracheophyta</taxon>
        <taxon>Spermatophyta</taxon>
        <taxon>Magnoliopsida</taxon>
        <taxon>Amborellales</taxon>
        <taxon>Amborellaceae</taxon>
        <taxon>Amborella</taxon>
    </lineage>
</organism>
<gene>
    <name evidence="2" type="ORF">AMTR_s00043p00224600</name>
</gene>
<dbReference type="Proteomes" id="UP000017836">
    <property type="component" value="Unassembled WGS sequence"/>
</dbReference>
<proteinExistence type="predicted"/>
<accession>W1PX65</accession>
<dbReference type="AlphaFoldDB" id="W1PX65"/>
<dbReference type="HOGENOM" id="CLU_2295479_0_0_1"/>
<evidence type="ECO:0000256" key="1">
    <source>
        <dbReference type="SAM" id="MobiDB-lite"/>
    </source>
</evidence>
<sequence length="101" mass="11343">MGSSGSAVPKVEMKGGNHPGTNSAVLSRHSFPLQHELRIAERKNSLQEWQPHPLSLQVKGHHQLKETFHLSYLVHLLQVLSLRLLQNLPLYQAPKKSPQSV</sequence>
<evidence type="ECO:0000313" key="3">
    <source>
        <dbReference type="Proteomes" id="UP000017836"/>
    </source>
</evidence>
<protein>
    <submittedName>
        <fullName evidence="2">Uncharacterized protein</fullName>
    </submittedName>
</protein>